<dbReference type="GeneID" id="63852484"/>
<keyword evidence="1" id="KW-1133">Transmembrane helix</keyword>
<proteinExistence type="predicted"/>
<sequence>MLPPKTIKLLLSLVLTTTFFLGSNELRIAIGTVLSWALGHVVQRRISLPAGFRRAYLLYVFASFWLLAATNDIFYENTFGRFFDMYFDRDPYDPDVPGSGFTNWHETFVRRHRHGIAFAWRFLRFAVCSTCGFASLPFIIPLVHWQVLEFRKFAELERCLVYVDETGEFPPWLIERRERMQPQIVEPKRDTRYMKLSDDIIFVCGPGGGFERVVAGDYDGAISRRRGISKEFA</sequence>
<dbReference type="RefSeq" id="XP_040784766.1">
    <property type="nucleotide sequence ID" value="XM_040935233.1"/>
</dbReference>
<accession>A0A9P4GAI0</accession>
<keyword evidence="3" id="KW-1185">Reference proteome</keyword>
<comment type="caution">
    <text evidence="2">The sequence shown here is derived from an EMBL/GenBank/DDBJ whole genome shotgun (WGS) entry which is preliminary data.</text>
</comment>
<dbReference type="AlphaFoldDB" id="A0A9P4GAI0"/>
<dbReference type="EMBL" id="ML976618">
    <property type="protein sequence ID" value="KAF1842203.1"/>
    <property type="molecule type" value="Genomic_DNA"/>
</dbReference>
<dbReference type="OrthoDB" id="3790567at2759"/>
<name>A0A9P4GAI0_9PLEO</name>
<dbReference type="Proteomes" id="UP000800039">
    <property type="component" value="Unassembled WGS sequence"/>
</dbReference>
<evidence type="ECO:0000313" key="2">
    <source>
        <dbReference type="EMBL" id="KAF1842203.1"/>
    </source>
</evidence>
<protein>
    <submittedName>
        <fullName evidence="2">Uncharacterized protein</fullName>
    </submittedName>
</protein>
<feature type="transmembrane region" description="Helical" evidence="1">
    <location>
        <begin position="55"/>
        <end position="75"/>
    </location>
</feature>
<feature type="transmembrane region" description="Helical" evidence="1">
    <location>
        <begin position="122"/>
        <end position="145"/>
    </location>
</feature>
<keyword evidence="1" id="KW-0472">Membrane</keyword>
<organism evidence="2 3">
    <name type="scientific">Cucurbitaria berberidis CBS 394.84</name>
    <dbReference type="NCBI Taxonomy" id="1168544"/>
    <lineage>
        <taxon>Eukaryota</taxon>
        <taxon>Fungi</taxon>
        <taxon>Dikarya</taxon>
        <taxon>Ascomycota</taxon>
        <taxon>Pezizomycotina</taxon>
        <taxon>Dothideomycetes</taxon>
        <taxon>Pleosporomycetidae</taxon>
        <taxon>Pleosporales</taxon>
        <taxon>Pleosporineae</taxon>
        <taxon>Cucurbitariaceae</taxon>
        <taxon>Cucurbitaria</taxon>
    </lineage>
</organism>
<evidence type="ECO:0000313" key="3">
    <source>
        <dbReference type="Proteomes" id="UP000800039"/>
    </source>
</evidence>
<reference evidence="2" key="1">
    <citation type="submission" date="2020-01" db="EMBL/GenBank/DDBJ databases">
        <authorList>
            <consortium name="DOE Joint Genome Institute"/>
            <person name="Haridas S."/>
            <person name="Albert R."/>
            <person name="Binder M."/>
            <person name="Bloem J."/>
            <person name="Labutti K."/>
            <person name="Salamov A."/>
            <person name="Andreopoulos B."/>
            <person name="Baker S.E."/>
            <person name="Barry K."/>
            <person name="Bills G."/>
            <person name="Bluhm B.H."/>
            <person name="Cannon C."/>
            <person name="Castanera R."/>
            <person name="Culley D.E."/>
            <person name="Daum C."/>
            <person name="Ezra D."/>
            <person name="Gonzalez J.B."/>
            <person name="Henrissat B."/>
            <person name="Kuo A."/>
            <person name="Liang C."/>
            <person name="Lipzen A."/>
            <person name="Lutzoni F."/>
            <person name="Magnuson J."/>
            <person name="Mondo S."/>
            <person name="Nolan M."/>
            <person name="Ohm R."/>
            <person name="Pangilinan J."/>
            <person name="Park H.-J."/>
            <person name="Ramirez L."/>
            <person name="Alfaro M."/>
            <person name="Sun H."/>
            <person name="Tritt A."/>
            <person name="Yoshinaga Y."/>
            <person name="Zwiers L.-H."/>
            <person name="Turgeon B.G."/>
            <person name="Goodwin S.B."/>
            <person name="Spatafora J.W."/>
            <person name="Crous P.W."/>
            <person name="Grigoriev I.V."/>
        </authorList>
    </citation>
    <scope>NUCLEOTIDE SEQUENCE</scope>
    <source>
        <strain evidence="2">CBS 394.84</strain>
    </source>
</reference>
<keyword evidence="1" id="KW-0812">Transmembrane</keyword>
<evidence type="ECO:0000256" key="1">
    <source>
        <dbReference type="SAM" id="Phobius"/>
    </source>
</evidence>
<gene>
    <name evidence="2" type="ORF">K460DRAFT_380120</name>
</gene>